<keyword evidence="5" id="KW-1133">Transmembrane helix</keyword>
<dbReference type="InterPro" id="IPR004090">
    <property type="entry name" value="Chemotax_Me-accpt_rcpt"/>
</dbReference>
<dbReference type="PROSITE" id="PS50111">
    <property type="entry name" value="CHEMOTAXIS_TRANSDUC_2"/>
    <property type="match status" value="1"/>
</dbReference>
<dbReference type="Pfam" id="PF00672">
    <property type="entry name" value="HAMP"/>
    <property type="match status" value="1"/>
</dbReference>
<comment type="subcellular location">
    <subcellularLocation>
        <location evidence="1">Membrane</location>
    </subcellularLocation>
</comment>
<evidence type="ECO:0000259" key="7">
    <source>
        <dbReference type="PROSITE" id="PS50885"/>
    </source>
</evidence>
<dbReference type="CDD" id="cd19411">
    <property type="entry name" value="MCP2201-like_sensor"/>
    <property type="match status" value="1"/>
</dbReference>
<evidence type="ECO:0000256" key="4">
    <source>
        <dbReference type="PROSITE-ProRule" id="PRU00284"/>
    </source>
</evidence>
<evidence type="ECO:0000256" key="2">
    <source>
        <dbReference type="ARBA" id="ARBA00022481"/>
    </source>
</evidence>
<dbReference type="CDD" id="cd11386">
    <property type="entry name" value="MCP_signal"/>
    <property type="match status" value="1"/>
</dbReference>
<evidence type="ECO:0000256" key="5">
    <source>
        <dbReference type="SAM" id="Phobius"/>
    </source>
</evidence>
<feature type="transmembrane region" description="Helical" evidence="5">
    <location>
        <begin position="209"/>
        <end position="229"/>
    </location>
</feature>
<evidence type="ECO:0000313" key="8">
    <source>
        <dbReference type="EMBL" id="EOA05724.1"/>
    </source>
</evidence>
<reference evidence="8 9" key="1">
    <citation type="journal article" date="2013" name="Front. Microbiol.">
        <title>The genome of the endophytic bacterium H. frisingense GSF30(T) identifies diverse strategies in the Herbaspirillum genus to interact with plants.</title>
        <authorList>
            <person name="Straub D."/>
            <person name="Rothballer M."/>
            <person name="Hartmann A."/>
            <person name="Ludewig U."/>
        </authorList>
    </citation>
    <scope>NUCLEOTIDE SEQUENCE [LARGE SCALE GENOMIC DNA]</scope>
    <source>
        <strain evidence="8 9">GSF30</strain>
    </source>
</reference>
<keyword evidence="5" id="KW-0472">Membrane</keyword>
<dbReference type="GO" id="GO:0007165">
    <property type="term" value="P:signal transduction"/>
    <property type="evidence" value="ECO:0007669"/>
    <property type="project" value="UniProtKB-KW"/>
</dbReference>
<comment type="similarity">
    <text evidence="3">Belongs to the methyl-accepting chemotaxis (MCP) protein family.</text>
</comment>
<dbReference type="InterPro" id="IPR051310">
    <property type="entry name" value="MCP_chemotaxis"/>
</dbReference>
<organism evidence="8 9">
    <name type="scientific">Herbaspirillum frisingense GSF30</name>
    <dbReference type="NCBI Taxonomy" id="864073"/>
    <lineage>
        <taxon>Bacteria</taxon>
        <taxon>Pseudomonadati</taxon>
        <taxon>Pseudomonadota</taxon>
        <taxon>Betaproteobacteria</taxon>
        <taxon>Burkholderiales</taxon>
        <taxon>Oxalobacteraceae</taxon>
        <taxon>Herbaspirillum</taxon>
    </lineage>
</organism>
<dbReference type="Pfam" id="PF00015">
    <property type="entry name" value="MCPsignal"/>
    <property type="match status" value="1"/>
</dbReference>
<evidence type="ECO:0000256" key="1">
    <source>
        <dbReference type="ARBA" id="ARBA00004370"/>
    </source>
</evidence>
<keyword evidence="5 8" id="KW-0812">Transmembrane</keyword>
<evidence type="ECO:0000313" key="9">
    <source>
        <dbReference type="Proteomes" id="UP000006772"/>
    </source>
</evidence>
<dbReference type="GO" id="GO:0005886">
    <property type="term" value="C:plasma membrane"/>
    <property type="evidence" value="ECO:0007669"/>
    <property type="project" value="TreeGrafter"/>
</dbReference>
<evidence type="ECO:0000259" key="6">
    <source>
        <dbReference type="PROSITE" id="PS50111"/>
    </source>
</evidence>
<feature type="transmembrane region" description="Helical" evidence="5">
    <location>
        <begin position="31"/>
        <end position="53"/>
    </location>
</feature>
<evidence type="ECO:0000256" key="3">
    <source>
        <dbReference type="ARBA" id="ARBA00029447"/>
    </source>
</evidence>
<protein>
    <submittedName>
        <fullName evidence="8">Methyl-accepting chemotaxis transducer transmembrane protein</fullName>
    </submittedName>
</protein>
<feature type="domain" description="Methyl-accepting transducer" evidence="6">
    <location>
        <begin position="288"/>
        <end position="517"/>
    </location>
</feature>
<dbReference type="EMBL" id="AEEC02000006">
    <property type="protein sequence ID" value="EOA05724.1"/>
    <property type="molecule type" value="Genomic_DNA"/>
</dbReference>
<dbReference type="InterPro" id="IPR047347">
    <property type="entry name" value="YvaQ-like_sensor"/>
</dbReference>
<dbReference type="SUPFAM" id="SSF58104">
    <property type="entry name" value="Methyl-accepting chemotaxis protein (MCP) signaling domain"/>
    <property type="match status" value="1"/>
</dbReference>
<dbReference type="Gene3D" id="1.10.287.950">
    <property type="entry name" value="Methyl-accepting chemotaxis protein"/>
    <property type="match status" value="1"/>
</dbReference>
<dbReference type="PRINTS" id="PR00260">
    <property type="entry name" value="CHEMTRNSDUCR"/>
</dbReference>
<dbReference type="InterPro" id="IPR003660">
    <property type="entry name" value="HAMP_dom"/>
</dbReference>
<feature type="domain" description="HAMP" evidence="7">
    <location>
        <begin position="231"/>
        <end position="283"/>
    </location>
</feature>
<dbReference type="Proteomes" id="UP000006772">
    <property type="component" value="Unassembled WGS sequence"/>
</dbReference>
<proteinExistence type="inferred from homology"/>
<keyword evidence="4" id="KW-0807">Transducer</keyword>
<dbReference type="InterPro" id="IPR024478">
    <property type="entry name" value="HlyB_4HB_MCP"/>
</dbReference>
<dbReference type="InterPro" id="IPR004089">
    <property type="entry name" value="MCPsignal_dom"/>
</dbReference>
<keyword evidence="2" id="KW-0488">Methylation</keyword>
<accession>A0AAI9N4V5</accession>
<dbReference type="SMART" id="SM00283">
    <property type="entry name" value="MA"/>
    <property type="match status" value="1"/>
</dbReference>
<comment type="caution">
    <text evidence="8">The sequence shown here is derived from an EMBL/GenBank/DDBJ whole genome shotgun (WGS) entry which is preliminary data.</text>
</comment>
<name>A0AAI9N4V5_9BURK</name>
<dbReference type="CDD" id="cd06225">
    <property type="entry name" value="HAMP"/>
    <property type="match status" value="1"/>
</dbReference>
<dbReference type="SMART" id="SM00304">
    <property type="entry name" value="HAMP"/>
    <property type="match status" value="1"/>
</dbReference>
<dbReference type="FunFam" id="1.10.287.950:FF:000001">
    <property type="entry name" value="Methyl-accepting chemotaxis sensory transducer"/>
    <property type="match status" value="1"/>
</dbReference>
<dbReference type="PANTHER" id="PTHR43531">
    <property type="entry name" value="PROTEIN ICFG"/>
    <property type="match status" value="1"/>
</dbReference>
<dbReference type="PROSITE" id="PS50885">
    <property type="entry name" value="HAMP"/>
    <property type="match status" value="1"/>
</dbReference>
<dbReference type="AlphaFoldDB" id="A0AAI9N4V5"/>
<dbReference type="Pfam" id="PF12729">
    <property type="entry name" value="4HB_MCP_1"/>
    <property type="match status" value="1"/>
</dbReference>
<gene>
    <name evidence="8" type="ORF">HFRIS_006513</name>
</gene>
<dbReference type="GO" id="GO:0006935">
    <property type="term" value="P:chemotaxis"/>
    <property type="evidence" value="ECO:0007669"/>
    <property type="project" value="InterPro"/>
</dbReference>
<sequence>MTSGNLGGGRMHHYWGIIMKVFGNLRIGSRLAGGFALVLALSILIMGIGVWRLQVVSNVTQEMVSQSVRKERLISGWYGNLRAAILRTIAMSRSTDLTLNNYFLNEELASVKESADLQKELVPMFDTANEKALYAEIEGMQKDYKAITLKMMDLKSTGEQDAANSVLIQEFMPLSKKYQVAMRKLQQAEQAEIDDAAANIVALAARSRILLMVLEAAALVFGVLCAWLLTRSIVRPLKQAVGLSQRVAAGDLTAQISVTSRDEVGQLLASLQDMNTRLRDLVARVRHGTDAIATASGEIAEGNQDLSARTEQQAGALEQTASAMEELISTVRTNADNAQQASRLAASAAGIAGEGGVVVGRVVDTMDAINGASRKIVDIISVIDSIAFQTNILALNAAVEAARAGEQGRGFAVVASEVRSLAQRSAAAAKEIKSLIDDSVDKVSAGSTLVEQAGATMSRVVQSVEQVNAIVNEISVASTEQSEGIQLVNDAVAQLDDMTQQNAALVEQAAAAAASMRGQAGELTELVSVFRVEGQAVITPAGGADESDEPGASAGGRRLALFSRRRPLLTA</sequence>
<dbReference type="GO" id="GO:0004888">
    <property type="term" value="F:transmembrane signaling receptor activity"/>
    <property type="evidence" value="ECO:0007669"/>
    <property type="project" value="InterPro"/>
</dbReference>
<dbReference type="PANTHER" id="PTHR43531:SF14">
    <property type="entry name" value="METHYL-ACCEPTING CHEMOTAXIS PROTEIN I-RELATED"/>
    <property type="match status" value="1"/>
</dbReference>